<dbReference type="GO" id="GO:0004672">
    <property type="term" value="F:protein kinase activity"/>
    <property type="evidence" value="ECO:0007669"/>
    <property type="project" value="InterPro"/>
</dbReference>
<evidence type="ECO:0000256" key="2">
    <source>
        <dbReference type="ARBA" id="ARBA00022741"/>
    </source>
</evidence>
<accession>A0A0G4G475</accession>
<dbReference type="SUPFAM" id="SSF56112">
    <property type="entry name" value="Protein kinase-like (PK-like)"/>
    <property type="match status" value="2"/>
</dbReference>
<keyword evidence="2" id="KW-0547">Nucleotide-binding</keyword>
<dbReference type="Gene3D" id="1.10.510.10">
    <property type="entry name" value="Transferase(Phosphotransferase) domain 1"/>
    <property type="match status" value="2"/>
</dbReference>
<reference evidence="6 7" key="1">
    <citation type="submission" date="2014-11" db="EMBL/GenBank/DDBJ databases">
        <authorList>
            <person name="Zhu J."/>
            <person name="Qi W."/>
            <person name="Song R."/>
        </authorList>
    </citation>
    <scope>NUCLEOTIDE SEQUENCE [LARGE SCALE GENOMIC DNA]</scope>
</reference>
<dbReference type="GO" id="GO:0005524">
    <property type="term" value="F:ATP binding"/>
    <property type="evidence" value="ECO:0007669"/>
    <property type="project" value="UniProtKB-KW"/>
</dbReference>
<name>A0A0G4G475_VITBC</name>
<protein>
    <recommendedName>
        <fullName evidence="5">Protein kinase domain-containing protein</fullName>
    </recommendedName>
</protein>
<gene>
    <name evidence="6" type="ORF">Vbra_17016</name>
</gene>
<feature type="compositionally biased region" description="Polar residues" evidence="4">
    <location>
        <begin position="378"/>
        <end position="390"/>
    </location>
</feature>
<dbReference type="EMBL" id="CDMY01000562">
    <property type="protein sequence ID" value="CEM23215.1"/>
    <property type="molecule type" value="Genomic_DNA"/>
</dbReference>
<evidence type="ECO:0000256" key="4">
    <source>
        <dbReference type="SAM" id="MobiDB-lite"/>
    </source>
</evidence>
<evidence type="ECO:0000313" key="7">
    <source>
        <dbReference type="Proteomes" id="UP000041254"/>
    </source>
</evidence>
<dbReference type="Proteomes" id="UP000041254">
    <property type="component" value="Unassembled WGS sequence"/>
</dbReference>
<keyword evidence="7" id="KW-1185">Reference proteome</keyword>
<dbReference type="InterPro" id="IPR000719">
    <property type="entry name" value="Prot_kinase_dom"/>
</dbReference>
<feature type="compositionally biased region" description="Low complexity" evidence="4">
    <location>
        <begin position="259"/>
        <end position="272"/>
    </location>
</feature>
<evidence type="ECO:0000259" key="5">
    <source>
        <dbReference type="PROSITE" id="PS50011"/>
    </source>
</evidence>
<dbReference type="InParanoid" id="A0A0G4G475"/>
<organism evidence="6 7">
    <name type="scientific">Vitrella brassicaformis (strain CCMP3155)</name>
    <dbReference type="NCBI Taxonomy" id="1169540"/>
    <lineage>
        <taxon>Eukaryota</taxon>
        <taxon>Sar</taxon>
        <taxon>Alveolata</taxon>
        <taxon>Colpodellida</taxon>
        <taxon>Vitrellaceae</taxon>
        <taxon>Vitrella</taxon>
    </lineage>
</organism>
<keyword evidence="3" id="KW-0067">ATP-binding</keyword>
<dbReference type="VEuPathDB" id="CryptoDB:Vbra_17016"/>
<comment type="similarity">
    <text evidence="1">Belongs to the protein kinase superfamily. STE Ser/Thr protein kinase family. STE20 subfamily.</text>
</comment>
<sequence>MAMRTTDDRERDAGPPVILLQPAAPDINLDEMVFIGTLFKKSRSYRMKKMLHPHSLSILVVSEIPLVSRELRASLSRWVSKWQHLQRLSPAFIAVHGMAVNQPEAHASVVTEYMEAGSLDALNQVVGGLPELCLRELCLPLLTALDVLHRECRSLHGGLTTSQVLFDHKANSKLSLGLSTRVALQTESRDTAQVSAASPAEGAGAVGDARRRHRYSKGPTVRNIAEAESEGEKSHRQAGPPNSLHSGGPNADDPGAADSSLQQQLSMSHSPSAPALPMPSEMQTLRLSNLTQTPPMGRLHEVDIFDLGLLLLATAVGGYDVLLHHVSKVLPLKAQIEAERKSRKGGRSLRVEARRQSKGGHPPAPPRRPQNKRPGELSPQSDPQPSTMGTDVSGKRRSYTYGEYGVQYYVAIEAQDEERQEAGEEESIDDESEDEYEIAQRKGRLQIFDEKDGLDEKASTMGILLEEAFAEQPPPPPLPPPLPSTPLPFTPSHQGSVVGFTSLLSDPRMSRDDNSEAPLPTSPPLVSTSEMIDSTPFPPPTCPFPVGAPSDGGGRHVAVPHIDTRPPAALPVTRKGPVQLHPGIPPIKDLLFNRSCSAGFVDFLSLCLCHDSALRPTAAELLQHEWMNAPPEETRGPRLCLSELLAVKTQLSTTPSRGLSRVIPNSTEVYLNCLSQWLAPFWNKPQVHTTKRDDSARRKEILVYDTAITLGMPQQDVREMLEAKIREHLTGAGR</sequence>
<proteinExistence type="inferred from homology"/>
<feature type="region of interest" description="Disordered" evidence="4">
    <location>
        <begin position="339"/>
        <end position="396"/>
    </location>
</feature>
<dbReference type="InterPro" id="IPR051931">
    <property type="entry name" value="PAK3-like"/>
</dbReference>
<dbReference type="PANTHER" id="PTHR45832">
    <property type="entry name" value="SERINE/THREONINE-PROTEIN KINASE SAMKA-RELATED-RELATED"/>
    <property type="match status" value="1"/>
</dbReference>
<feature type="domain" description="Protein kinase" evidence="5">
    <location>
        <begin position="1"/>
        <end position="627"/>
    </location>
</feature>
<evidence type="ECO:0000256" key="3">
    <source>
        <dbReference type="ARBA" id="ARBA00022840"/>
    </source>
</evidence>
<dbReference type="PROSITE" id="PS50011">
    <property type="entry name" value="PROTEIN_KINASE_DOM"/>
    <property type="match status" value="1"/>
</dbReference>
<dbReference type="PANTHER" id="PTHR45832:SF22">
    <property type="entry name" value="SERINE_THREONINE-PROTEIN KINASE SAMKA-RELATED"/>
    <property type="match status" value="1"/>
</dbReference>
<evidence type="ECO:0000256" key="1">
    <source>
        <dbReference type="ARBA" id="ARBA00008874"/>
    </source>
</evidence>
<evidence type="ECO:0000313" key="6">
    <source>
        <dbReference type="EMBL" id="CEM23215.1"/>
    </source>
</evidence>
<dbReference type="InterPro" id="IPR011009">
    <property type="entry name" value="Kinase-like_dom_sf"/>
</dbReference>
<dbReference type="AlphaFoldDB" id="A0A0G4G475"/>
<feature type="region of interest" description="Disordered" evidence="4">
    <location>
        <begin position="505"/>
        <end position="525"/>
    </location>
</feature>
<dbReference type="SMART" id="SM00220">
    <property type="entry name" value="S_TKc"/>
    <property type="match status" value="1"/>
</dbReference>
<feature type="region of interest" description="Disordered" evidence="4">
    <location>
        <begin position="189"/>
        <end position="279"/>
    </location>
</feature>
<dbReference type="STRING" id="1169540.A0A0G4G475"/>